<dbReference type="PROSITE" id="PS51257">
    <property type="entry name" value="PROKAR_LIPOPROTEIN"/>
    <property type="match status" value="1"/>
</dbReference>
<reference evidence="2 3" key="1">
    <citation type="submission" date="2019-02" db="EMBL/GenBank/DDBJ databases">
        <title>Deep-cultivation of Planctomycetes and their phenomic and genomic characterization uncovers novel biology.</title>
        <authorList>
            <person name="Wiegand S."/>
            <person name="Jogler M."/>
            <person name="Boedeker C."/>
            <person name="Pinto D."/>
            <person name="Vollmers J."/>
            <person name="Rivas-Marin E."/>
            <person name="Kohn T."/>
            <person name="Peeters S.H."/>
            <person name="Heuer A."/>
            <person name="Rast P."/>
            <person name="Oberbeckmann S."/>
            <person name="Bunk B."/>
            <person name="Jeske O."/>
            <person name="Meyerdierks A."/>
            <person name="Storesund J.E."/>
            <person name="Kallscheuer N."/>
            <person name="Luecker S."/>
            <person name="Lage O.M."/>
            <person name="Pohl T."/>
            <person name="Merkel B.J."/>
            <person name="Hornburger P."/>
            <person name="Mueller R.-W."/>
            <person name="Bruemmer F."/>
            <person name="Labrenz M."/>
            <person name="Spormann A.M."/>
            <person name="Op Den Camp H."/>
            <person name="Overmann J."/>
            <person name="Amann R."/>
            <person name="Jetten M.S.M."/>
            <person name="Mascher T."/>
            <person name="Medema M.H."/>
            <person name="Devos D.P."/>
            <person name="Kaster A.-K."/>
            <person name="Ovreas L."/>
            <person name="Rohde M."/>
            <person name="Galperin M.Y."/>
            <person name="Jogler C."/>
        </authorList>
    </citation>
    <scope>NUCLEOTIDE SEQUENCE [LARGE SCALE GENOMIC DNA]</scope>
    <source>
        <strain evidence="2 3">Pla100</strain>
    </source>
</reference>
<evidence type="ECO:0000256" key="1">
    <source>
        <dbReference type="SAM" id="SignalP"/>
    </source>
</evidence>
<feature type="signal peptide" evidence="1">
    <location>
        <begin position="1"/>
        <end position="23"/>
    </location>
</feature>
<accession>A0A5C5ZZZ0</accession>
<sequence precursor="true">MRMKLLLVPLLACSCLLSIGCGGQESTLVVPGAPTLEEDQKMLEQQEKQAAQYMESLKNE</sequence>
<name>A0A5C5ZZZ0_9BACT</name>
<comment type="caution">
    <text evidence="2">The sequence shown here is derived from an EMBL/GenBank/DDBJ whole genome shotgun (WGS) entry which is preliminary data.</text>
</comment>
<protein>
    <recommendedName>
        <fullName evidence="4">Secreted protein</fullName>
    </recommendedName>
</protein>
<keyword evidence="3" id="KW-1185">Reference proteome</keyword>
<evidence type="ECO:0000313" key="3">
    <source>
        <dbReference type="Proteomes" id="UP000316213"/>
    </source>
</evidence>
<feature type="chain" id="PRO_5023116371" description="Secreted protein" evidence="1">
    <location>
        <begin position="24"/>
        <end position="60"/>
    </location>
</feature>
<gene>
    <name evidence="2" type="ORF">Pla100_45260</name>
</gene>
<dbReference type="Proteomes" id="UP000316213">
    <property type="component" value="Unassembled WGS sequence"/>
</dbReference>
<dbReference type="EMBL" id="SJPM01000011">
    <property type="protein sequence ID" value="TWT92508.1"/>
    <property type="molecule type" value="Genomic_DNA"/>
</dbReference>
<dbReference type="AlphaFoldDB" id="A0A5C5ZZZ0"/>
<keyword evidence="1" id="KW-0732">Signal</keyword>
<proteinExistence type="predicted"/>
<evidence type="ECO:0008006" key="4">
    <source>
        <dbReference type="Google" id="ProtNLM"/>
    </source>
</evidence>
<evidence type="ECO:0000313" key="2">
    <source>
        <dbReference type="EMBL" id="TWT92508.1"/>
    </source>
</evidence>
<organism evidence="2 3">
    <name type="scientific">Neorhodopirellula pilleata</name>
    <dbReference type="NCBI Taxonomy" id="2714738"/>
    <lineage>
        <taxon>Bacteria</taxon>
        <taxon>Pseudomonadati</taxon>
        <taxon>Planctomycetota</taxon>
        <taxon>Planctomycetia</taxon>
        <taxon>Pirellulales</taxon>
        <taxon>Pirellulaceae</taxon>
        <taxon>Neorhodopirellula</taxon>
    </lineage>
</organism>